<evidence type="ECO:0000313" key="2">
    <source>
        <dbReference type="Proteomes" id="UP000639772"/>
    </source>
</evidence>
<protein>
    <submittedName>
        <fullName evidence="1">Uncharacterized protein</fullName>
    </submittedName>
</protein>
<dbReference type="Proteomes" id="UP000639772">
    <property type="component" value="Chromosome 7"/>
</dbReference>
<organism evidence="1 2">
    <name type="scientific">Vanilla planifolia</name>
    <name type="common">Vanilla</name>
    <dbReference type="NCBI Taxonomy" id="51239"/>
    <lineage>
        <taxon>Eukaryota</taxon>
        <taxon>Viridiplantae</taxon>
        <taxon>Streptophyta</taxon>
        <taxon>Embryophyta</taxon>
        <taxon>Tracheophyta</taxon>
        <taxon>Spermatophyta</taxon>
        <taxon>Magnoliopsida</taxon>
        <taxon>Liliopsida</taxon>
        <taxon>Asparagales</taxon>
        <taxon>Orchidaceae</taxon>
        <taxon>Vanilloideae</taxon>
        <taxon>Vanilleae</taxon>
        <taxon>Vanilla</taxon>
    </lineage>
</organism>
<proteinExistence type="predicted"/>
<dbReference type="AlphaFoldDB" id="A0A835QNK3"/>
<dbReference type="EMBL" id="JADCNM010000007">
    <property type="protein sequence ID" value="KAG0474271.1"/>
    <property type="molecule type" value="Genomic_DNA"/>
</dbReference>
<gene>
    <name evidence="1" type="ORF">HPP92_013957</name>
</gene>
<sequence>MHTPDNTPLRQLHILAPAHVRDFNGHRDPVGLLAKEFDQQGGKGSTLQVWDVRRRQSSQKMVDEEDHQNLVDMASLEHWFSQ</sequence>
<evidence type="ECO:0000313" key="1">
    <source>
        <dbReference type="EMBL" id="KAG0474271.1"/>
    </source>
</evidence>
<comment type="caution">
    <text evidence="1">The sequence shown here is derived from an EMBL/GenBank/DDBJ whole genome shotgun (WGS) entry which is preliminary data.</text>
</comment>
<reference evidence="1 2" key="1">
    <citation type="journal article" date="2020" name="Nat. Food">
        <title>A phased Vanilla planifolia genome enables genetic improvement of flavour and production.</title>
        <authorList>
            <person name="Hasing T."/>
            <person name="Tang H."/>
            <person name="Brym M."/>
            <person name="Khazi F."/>
            <person name="Huang T."/>
            <person name="Chambers A.H."/>
        </authorList>
    </citation>
    <scope>NUCLEOTIDE SEQUENCE [LARGE SCALE GENOMIC DNA]</scope>
    <source>
        <tissue evidence="1">Leaf</tissue>
    </source>
</reference>
<accession>A0A835QNK3</accession>
<name>A0A835QNK3_VANPL</name>